<accession>A0A0U5F5K9</accession>
<dbReference type="PATRIC" id="fig|431306.5.peg.13"/>
<dbReference type="OrthoDB" id="7026141at2"/>
<name>A0A0U5F5K9_9PROT</name>
<reference evidence="2 4" key="3">
    <citation type="journal article" date="2020" name="Int. J. Syst. Evol. Microbiol.">
        <title>Novel acetic acid bacteria from cider fermentations: Acetobacter conturbans sp. nov. and Acetobacter fallax sp. nov.</title>
        <authorList>
            <person name="Sombolestani A.S."/>
            <person name="Cleenwerck I."/>
            <person name="Cnockaert M."/>
            <person name="Borremans W."/>
            <person name="Wieme A.D."/>
            <person name="De Vuyst L."/>
            <person name="Vandamme P."/>
        </authorList>
    </citation>
    <scope>NUCLEOTIDE SEQUENCE [LARGE SCALE GENOMIC DNA]</scope>
    <source>
        <strain evidence="2 4">LMG 23848</strain>
    </source>
</reference>
<dbReference type="AlphaFoldDB" id="A0A0U5F5K9"/>
<dbReference type="RefSeq" id="WP_059022478.1">
    <property type="nucleotide sequence ID" value="NZ_JBNZCO010000003.1"/>
</dbReference>
<evidence type="ECO:0000313" key="1">
    <source>
        <dbReference type="EMBL" id="CEF53196.1"/>
    </source>
</evidence>
<sequence length="117" mass="12431">MTTLLLDRTTWDLLPDANGNVAVASGSYAISQNVSSAIRVFLGECYYDTAKGLPYRQHILAHTQAAPVFRMQAEQAASAVDGVAAARCVLTGLSANRQLSGYVLVSTTQGDVQHVGF</sequence>
<evidence type="ECO:0000313" key="2">
    <source>
        <dbReference type="EMBL" id="NHO39851.1"/>
    </source>
</evidence>
<dbReference type="EMBL" id="WOTE01000004">
    <property type="protein sequence ID" value="NHO39851.1"/>
    <property type="molecule type" value="Genomic_DNA"/>
</dbReference>
<keyword evidence="4" id="KW-1185">Reference proteome</keyword>
<evidence type="ECO:0000313" key="3">
    <source>
        <dbReference type="Proteomes" id="UP000068250"/>
    </source>
</evidence>
<dbReference type="Proteomes" id="UP000068250">
    <property type="component" value="Chromosome I"/>
</dbReference>
<organism evidence="1 3">
    <name type="scientific">Acetobacter ghanensis</name>
    <dbReference type="NCBI Taxonomy" id="431306"/>
    <lineage>
        <taxon>Bacteria</taxon>
        <taxon>Pseudomonadati</taxon>
        <taxon>Pseudomonadota</taxon>
        <taxon>Alphaproteobacteria</taxon>
        <taxon>Acetobacterales</taxon>
        <taxon>Acetobacteraceae</taxon>
        <taxon>Acetobacter</taxon>
    </lineage>
</organism>
<proteinExistence type="predicted"/>
<protein>
    <submittedName>
        <fullName evidence="1">Burkholderia phage Bcep781 gp51</fullName>
    </submittedName>
</protein>
<dbReference type="Proteomes" id="UP000657200">
    <property type="component" value="Unassembled WGS sequence"/>
</dbReference>
<dbReference type="STRING" id="431306.AGA_78"/>
<gene>
    <name evidence="1" type="ORF">AGA_78</name>
    <name evidence="2" type="ORF">GOB80_09195</name>
</gene>
<dbReference type="EMBL" id="LN609302">
    <property type="protein sequence ID" value="CEF53196.1"/>
    <property type="molecule type" value="Genomic_DNA"/>
</dbReference>
<evidence type="ECO:0000313" key="4">
    <source>
        <dbReference type="Proteomes" id="UP000657200"/>
    </source>
</evidence>
<reference evidence="3" key="1">
    <citation type="submission" date="2014-09" db="EMBL/GenBank/DDBJ databases">
        <authorList>
            <person name="Illeghems K.G."/>
        </authorList>
    </citation>
    <scope>NUCLEOTIDE SEQUENCE [LARGE SCALE GENOMIC DNA]</scope>
    <source>
        <strain evidence="3">LMG 23848T</strain>
    </source>
</reference>
<reference evidence="1" key="2">
    <citation type="submission" date="2014-09" db="EMBL/GenBank/DDBJ databases">
        <authorList>
            <person name="Magalhaes I.L.F."/>
            <person name="Oliveira U."/>
            <person name="Santos F.R."/>
            <person name="Vidigal T.H.D.A."/>
            <person name="Brescovit A.D."/>
            <person name="Santos A.J."/>
        </authorList>
    </citation>
    <scope>NUCLEOTIDE SEQUENCE</scope>
    <source>
        <strain evidence="1">LMG 23848T</strain>
    </source>
</reference>